<comment type="caution">
    <text evidence="5">The sequence shown here is derived from an EMBL/GenBank/DDBJ whole genome shotgun (WGS) entry which is preliminary data.</text>
</comment>
<dbReference type="PANTHER" id="PTHR32347">
    <property type="entry name" value="EFFLUX SYSTEM COMPONENT YKNX-RELATED"/>
    <property type="match status" value="1"/>
</dbReference>
<protein>
    <submittedName>
        <fullName evidence="5">HlyD family efflux transporter periplasmic adaptor subunit</fullName>
    </submittedName>
</protein>
<feature type="region of interest" description="Disordered" evidence="4">
    <location>
        <begin position="1"/>
        <end position="23"/>
    </location>
</feature>
<organism evidence="5">
    <name type="scientific">Schlesneria paludicola</name>
    <dbReference type="NCBI Taxonomy" id="360056"/>
    <lineage>
        <taxon>Bacteria</taxon>
        <taxon>Pseudomonadati</taxon>
        <taxon>Planctomycetota</taxon>
        <taxon>Planctomycetia</taxon>
        <taxon>Planctomycetales</taxon>
        <taxon>Planctomycetaceae</taxon>
        <taxon>Schlesneria</taxon>
    </lineage>
</organism>
<dbReference type="EMBL" id="DSOK01000131">
    <property type="protein sequence ID" value="HEN14687.1"/>
    <property type="molecule type" value="Genomic_DNA"/>
</dbReference>
<evidence type="ECO:0000256" key="1">
    <source>
        <dbReference type="ARBA" id="ARBA00004196"/>
    </source>
</evidence>
<dbReference type="AlphaFoldDB" id="A0A7C2JZI4"/>
<dbReference type="PANTHER" id="PTHR32347:SF23">
    <property type="entry name" value="BLL5650 PROTEIN"/>
    <property type="match status" value="1"/>
</dbReference>
<keyword evidence="2 3" id="KW-0175">Coiled coil</keyword>
<name>A0A7C2JZI4_9PLAN</name>
<dbReference type="InterPro" id="IPR050465">
    <property type="entry name" value="UPF0194_transport"/>
</dbReference>
<evidence type="ECO:0000256" key="3">
    <source>
        <dbReference type="SAM" id="Coils"/>
    </source>
</evidence>
<reference evidence="5" key="1">
    <citation type="journal article" date="2020" name="mSystems">
        <title>Genome- and Community-Level Interaction Insights into Carbon Utilization and Element Cycling Functions of Hydrothermarchaeota in Hydrothermal Sediment.</title>
        <authorList>
            <person name="Zhou Z."/>
            <person name="Liu Y."/>
            <person name="Xu W."/>
            <person name="Pan J."/>
            <person name="Luo Z.H."/>
            <person name="Li M."/>
        </authorList>
    </citation>
    <scope>NUCLEOTIDE SEQUENCE [LARGE SCALE GENOMIC DNA]</scope>
    <source>
        <strain evidence="5">SpSt-339</strain>
    </source>
</reference>
<accession>A0A7C2JZI4</accession>
<gene>
    <name evidence="5" type="ORF">ENQ76_04360</name>
</gene>
<feature type="coiled-coil region" evidence="3">
    <location>
        <begin position="218"/>
        <end position="279"/>
    </location>
</feature>
<evidence type="ECO:0000313" key="5">
    <source>
        <dbReference type="EMBL" id="HEN14687.1"/>
    </source>
</evidence>
<dbReference type="GO" id="GO:0030313">
    <property type="term" value="C:cell envelope"/>
    <property type="evidence" value="ECO:0007669"/>
    <property type="project" value="UniProtKB-SubCell"/>
</dbReference>
<feature type="coiled-coil region" evidence="3">
    <location>
        <begin position="103"/>
        <end position="159"/>
    </location>
</feature>
<proteinExistence type="predicted"/>
<evidence type="ECO:0000256" key="4">
    <source>
        <dbReference type="SAM" id="MobiDB-lite"/>
    </source>
</evidence>
<sequence length="393" mass="42306">MTVRPFGRWPADEHVPSDSMNGSSSSSHSLIDFGRLILFGGAALLAGVACAGWLDGHRGGGLPGTLQARSLTITAARPCTVAELLVETGQTVTADTPLVRLYDEKLEARLAHQQRELDRLRAEVTRATAAAEVELGWRRRELQSEVFTAQMTLATLQNERLSRQVEQIAWREHLASTPAWTGESASDPFLRPITLSATATGLERLQAVLKEDAAAVAAESLTAKIQLCEARLEELAALQQRLDANVRLSAGVEVAERRVSAAEAELAALQDQQRQLTLRSAGYGVVGLLLRQPGDRLAEGDAILELLDDDQRTVQARVPTERLGGVRVGDEVAVVFPDDIRRTGVVVAIPPQAVAGGASSTGTTELQIPIAPRGKLWPKTPIGTRVDVILSRR</sequence>
<evidence type="ECO:0000256" key="2">
    <source>
        <dbReference type="ARBA" id="ARBA00023054"/>
    </source>
</evidence>
<comment type="subcellular location">
    <subcellularLocation>
        <location evidence="1">Cell envelope</location>
    </subcellularLocation>
</comment>